<keyword evidence="4" id="KW-1185">Reference proteome</keyword>
<reference evidence="3 4" key="1">
    <citation type="submission" date="2023-03" db="EMBL/GenBank/DDBJ databases">
        <title>Isolation and description of six Streptomyces strains from soil environments, able to metabolize different microbial glucans.</title>
        <authorList>
            <person name="Widen T."/>
            <person name="Larsbrink J."/>
        </authorList>
    </citation>
    <scope>NUCLEOTIDE SEQUENCE [LARGE SCALE GENOMIC DNA]</scope>
    <source>
        <strain evidence="3 4">Mut2</strain>
    </source>
</reference>
<evidence type="ECO:0000256" key="1">
    <source>
        <dbReference type="ARBA" id="ARBA00006845"/>
    </source>
</evidence>
<evidence type="ECO:0000313" key="4">
    <source>
        <dbReference type="Proteomes" id="UP001229952"/>
    </source>
</evidence>
<dbReference type="Proteomes" id="UP001229952">
    <property type="component" value="Chromosome"/>
</dbReference>
<gene>
    <name evidence="3" type="ORF">P8A22_07660</name>
</gene>
<sequence length="129" mass="14617">MTARYVLDGTQIRTLEDFWKVIMDAFDGPGRGYFGRNLAAFADCLSGGPGHPDADEYIVDWLDHEVSRGHLGYPETVRQLEFRLARCHPTNRPAVSDDLKAAREEHGATVFDWLIEIFEDRAPGVLRLQ</sequence>
<dbReference type="Gene3D" id="3.30.370.10">
    <property type="entry name" value="Barstar-like"/>
    <property type="match status" value="1"/>
</dbReference>
<dbReference type="InterPro" id="IPR035905">
    <property type="entry name" value="Barstar-like_sf"/>
</dbReference>
<feature type="domain" description="Barstar (barnase inhibitor)" evidence="2">
    <location>
        <begin position="6"/>
        <end position="71"/>
    </location>
</feature>
<dbReference type="EMBL" id="CP120992">
    <property type="protein sequence ID" value="WLQ39896.1"/>
    <property type="molecule type" value="Genomic_DNA"/>
</dbReference>
<dbReference type="InterPro" id="IPR000468">
    <property type="entry name" value="Barstar"/>
</dbReference>
<proteinExistence type="inferred from homology"/>
<organism evidence="3 4">
    <name type="scientific">Streptomyces laculatispora</name>
    <dbReference type="NCBI Taxonomy" id="887464"/>
    <lineage>
        <taxon>Bacteria</taxon>
        <taxon>Bacillati</taxon>
        <taxon>Actinomycetota</taxon>
        <taxon>Actinomycetes</taxon>
        <taxon>Kitasatosporales</taxon>
        <taxon>Streptomycetaceae</taxon>
        <taxon>Streptomyces</taxon>
    </lineage>
</organism>
<name>A0ABY9I016_9ACTN</name>
<dbReference type="SUPFAM" id="SSF52038">
    <property type="entry name" value="Barstar-related"/>
    <property type="match status" value="1"/>
</dbReference>
<evidence type="ECO:0000313" key="3">
    <source>
        <dbReference type="EMBL" id="WLQ39896.1"/>
    </source>
</evidence>
<comment type="similarity">
    <text evidence="1">Belongs to the barstar family.</text>
</comment>
<evidence type="ECO:0000259" key="2">
    <source>
        <dbReference type="Pfam" id="PF01337"/>
    </source>
</evidence>
<dbReference type="Pfam" id="PF01337">
    <property type="entry name" value="Barstar"/>
    <property type="match status" value="1"/>
</dbReference>
<protein>
    <submittedName>
        <fullName evidence="3">Barstar family protein</fullName>
    </submittedName>
</protein>
<accession>A0ABY9I016</accession>